<dbReference type="GeneID" id="28959172"/>
<sequence>MSSITCDGSNCRSPLSISSAVRFSLSLSSTRLATTHSTQALRPLESPQPSQFITSHLTTHRLTSHPYPCTLPRQPPQLGWVPNLLLLHIPGPLVRLSLLA</sequence>
<evidence type="ECO:0000313" key="1">
    <source>
        <dbReference type="EMBL" id="KNA98815.1"/>
    </source>
</evidence>
<dbReference type="KEGG" id="fox:FOXG_18466"/>
<protein>
    <submittedName>
        <fullName evidence="1">Uncharacterized protein</fullName>
    </submittedName>
</protein>
<gene>
    <name evidence="1" type="ORF">FOXG_18466</name>
</gene>
<name>A0A0J9UKZ2_FUSO4</name>
<organism evidence="1 2">
    <name type="scientific">Fusarium oxysporum f. sp. lycopersici (strain 4287 / CBS 123668 / FGSC 9935 / NRRL 34936)</name>
    <name type="common">Fusarium vascular wilt of tomato</name>
    <dbReference type="NCBI Taxonomy" id="426428"/>
    <lineage>
        <taxon>Eukaryota</taxon>
        <taxon>Fungi</taxon>
        <taxon>Dikarya</taxon>
        <taxon>Ascomycota</taxon>
        <taxon>Pezizomycotina</taxon>
        <taxon>Sordariomycetes</taxon>
        <taxon>Hypocreomycetidae</taxon>
        <taxon>Hypocreales</taxon>
        <taxon>Nectriaceae</taxon>
        <taxon>Fusarium</taxon>
        <taxon>Fusarium oxysporum species complex</taxon>
    </lineage>
</organism>
<accession>A0A0J9UKZ2</accession>
<proteinExistence type="predicted"/>
<dbReference type="VEuPathDB" id="FungiDB:FOXG_18466"/>
<dbReference type="Proteomes" id="UP000009097">
    <property type="component" value="Unassembled WGS sequence"/>
</dbReference>
<reference evidence="1" key="2">
    <citation type="journal article" date="2010" name="Nature">
        <title>Comparative genomics reveals mobile pathogenicity chromosomes in Fusarium.</title>
        <authorList>
            <person name="Ma L.J."/>
            <person name="van der Does H.C."/>
            <person name="Borkovich K.A."/>
            <person name="Coleman J.J."/>
            <person name="Daboussi M.J."/>
            <person name="Di Pietro A."/>
            <person name="Dufresne M."/>
            <person name="Freitag M."/>
            <person name="Grabherr M."/>
            <person name="Henrissat B."/>
            <person name="Houterman P.M."/>
            <person name="Kang S."/>
            <person name="Shim W.B."/>
            <person name="Woloshuk C."/>
            <person name="Xie X."/>
            <person name="Xu J.R."/>
            <person name="Antoniw J."/>
            <person name="Baker S.E."/>
            <person name="Bluhm B.H."/>
            <person name="Breakspear A."/>
            <person name="Brown D.W."/>
            <person name="Butchko R.A."/>
            <person name="Chapman S."/>
            <person name="Coulson R."/>
            <person name="Coutinho P.M."/>
            <person name="Danchin E.G."/>
            <person name="Diener A."/>
            <person name="Gale L.R."/>
            <person name="Gardiner D.M."/>
            <person name="Goff S."/>
            <person name="Hammond-Kosack K.E."/>
            <person name="Hilburn K."/>
            <person name="Hua-Van A."/>
            <person name="Jonkers W."/>
            <person name="Kazan K."/>
            <person name="Kodira C.D."/>
            <person name="Koehrsen M."/>
            <person name="Kumar L."/>
            <person name="Lee Y.H."/>
            <person name="Li L."/>
            <person name="Manners J.M."/>
            <person name="Miranda-Saavedra D."/>
            <person name="Mukherjee M."/>
            <person name="Park G."/>
            <person name="Park J."/>
            <person name="Park S.Y."/>
            <person name="Proctor R.H."/>
            <person name="Regev A."/>
            <person name="Ruiz-Roldan M.C."/>
            <person name="Sain D."/>
            <person name="Sakthikumar S."/>
            <person name="Sykes S."/>
            <person name="Schwartz D.C."/>
            <person name="Turgeon B.G."/>
            <person name="Wapinski I."/>
            <person name="Yoder O."/>
            <person name="Young S."/>
            <person name="Zeng Q."/>
            <person name="Zhou S."/>
            <person name="Galagan J."/>
            <person name="Cuomo C.A."/>
            <person name="Kistler H.C."/>
            <person name="Rep M."/>
        </authorList>
    </citation>
    <scope>NUCLEOTIDE SEQUENCE [LARGE SCALE GENOMIC DNA]</scope>
    <source>
        <strain evidence="1">4287</strain>
    </source>
</reference>
<dbReference type="AlphaFoldDB" id="A0A0J9UKZ2"/>
<dbReference type="EMBL" id="DS231698">
    <property type="protein sequence ID" value="KNA98815.1"/>
    <property type="molecule type" value="Genomic_DNA"/>
</dbReference>
<dbReference type="RefSeq" id="XP_018236861.1">
    <property type="nucleotide sequence ID" value="XM_018398546.1"/>
</dbReference>
<reference evidence="1" key="1">
    <citation type="submission" date="2007-04" db="EMBL/GenBank/DDBJ databases">
        <authorList>
            <consortium name="The Broad Institute Genome Sequencing Platform"/>
            <person name="Birren B."/>
            <person name="Lander E."/>
            <person name="Galagan J."/>
            <person name="Nusbaum C."/>
            <person name="Devon K."/>
            <person name="Ma L.-J."/>
            <person name="Jaffe D."/>
            <person name="Butler J."/>
            <person name="Alvarez P."/>
            <person name="Gnerre S."/>
            <person name="Grabherr M."/>
            <person name="Kleber M."/>
            <person name="Mauceli E."/>
            <person name="Brockman W."/>
            <person name="MacCallum I.A."/>
            <person name="Young S."/>
            <person name="LaButti K."/>
            <person name="DeCaprio D."/>
            <person name="Crawford M."/>
            <person name="Koehrsen M."/>
            <person name="Engels R."/>
            <person name="Montgomery P."/>
            <person name="Pearson M."/>
            <person name="Howarth C."/>
            <person name="Larson L."/>
            <person name="White J."/>
            <person name="O'Leary S."/>
            <person name="Kodira C."/>
            <person name="Zeng Q."/>
            <person name="Yandava C."/>
            <person name="Alvarado L."/>
            <person name="Kistler C."/>
            <person name="Shim W.-B."/>
            <person name="Kang S."/>
            <person name="Woloshuk C."/>
        </authorList>
    </citation>
    <scope>NUCLEOTIDE SEQUENCE</scope>
    <source>
        <strain evidence="1">4287</strain>
    </source>
</reference>
<evidence type="ECO:0000313" key="2">
    <source>
        <dbReference type="Proteomes" id="UP000009097"/>
    </source>
</evidence>